<comment type="subcellular location">
    <subcellularLocation>
        <location evidence="6">Cytoplasm</location>
    </subcellularLocation>
</comment>
<dbReference type="Pfam" id="PF00817">
    <property type="entry name" value="IMS"/>
    <property type="match status" value="1"/>
</dbReference>
<dbReference type="GO" id="GO:0000287">
    <property type="term" value="F:magnesium ion binding"/>
    <property type="evidence" value="ECO:0007669"/>
    <property type="project" value="UniProtKB-UniRule"/>
</dbReference>
<keyword evidence="6" id="KW-0963">Cytoplasm</keyword>
<feature type="domain" description="UmuC" evidence="7">
    <location>
        <begin position="12"/>
        <end position="194"/>
    </location>
</feature>
<dbReference type="Gene3D" id="3.30.1490.100">
    <property type="entry name" value="DNA polymerase, Y-family, little finger domain"/>
    <property type="match status" value="1"/>
</dbReference>
<comment type="cofactor">
    <cofactor evidence="6">
        <name>Mg(2+)</name>
        <dbReference type="ChEBI" id="CHEBI:18420"/>
    </cofactor>
    <text evidence="6">Binds 2 magnesium ions per subunit.</text>
</comment>
<feature type="binding site" evidence="6">
    <location>
        <position position="112"/>
    </location>
    <ligand>
        <name>Mg(2+)</name>
        <dbReference type="ChEBI" id="CHEBI:18420"/>
    </ligand>
</feature>
<feature type="active site" evidence="6">
    <location>
        <position position="113"/>
    </location>
</feature>
<dbReference type="Gene3D" id="1.10.150.20">
    <property type="entry name" value="5' to 3' exonuclease, C-terminal subdomain"/>
    <property type="match status" value="1"/>
</dbReference>
<dbReference type="InterPro" id="IPR036775">
    <property type="entry name" value="DNA_pol_Y-fam_lit_finger_sf"/>
</dbReference>
<protein>
    <recommendedName>
        <fullName evidence="6">DNA polymerase IV</fullName>
        <shortName evidence="6">Pol IV</shortName>
        <ecNumber evidence="6">2.7.7.7</ecNumber>
    </recommendedName>
</protein>
<evidence type="ECO:0000313" key="9">
    <source>
        <dbReference type="Proteomes" id="UP000291269"/>
    </source>
</evidence>
<dbReference type="GO" id="GO:0003887">
    <property type="term" value="F:DNA-directed DNA polymerase activity"/>
    <property type="evidence" value="ECO:0007669"/>
    <property type="project" value="UniProtKB-UniRule"/>
</dbReference>
<comment type="caution">
    <text evidence="8">The sequence shown here is derived from an EMBL/GenBank/DDBJ whole genome shotgun (WGS) entry which is preliminary data.</text>
</comment>
<dbReference type="GO" id="GO:0042276">
    <property type="term" value="P:error-prone translesion synthesis"/>
    <property type="evidence" value="ECO:0007669"/>
    <property type="project" value="TreeGrafter"/>
</dbReference>
<dbReference type="SUPFAM" id="SSF56672">
    <property type="entry name" value="DNA/RNA polymerases"/>
    <property type="match status" value="1"/>
</dbReference>
<dbReference type="HAMAP" id="MF_01113">
    <property type="entry name" value="DNApol_IV"/>
    <property type="match status" value="1"/>
</dbReference>
<dbReference type="EC" id="2.7.7.7" evidence="6"/>
<dbReference type="Gene3D" id="3.40.1170.60">
    <property type="match status" value="1"/>
</dbReference>
<dbReference type="PROSITE" id="PS50173">
    <property type="entry name" value="UMUC"/>
    <property type="match status" value="1"/>
</dbReference>
<dbReference type="InterPro" id="IPR050116">
    <property type="entry name" value="DNA_polymerase-Y"/>
</dbReference>
<dbReference type="EMBL" id="SDOZ01000002">
    <property type="protein sequence ID" value="RXZ62035.1"/>
    <property type="molecule type" value="Genomic_DNA"/>
</dbReference>
<name>A0A4Q2KBT9_9FIRM</name>
<keyword evidence="4 6" id="KW-0227">DNA damage</keyword>
<evidence type="ECO:0000256" key="4">
    <source>
        <dbReference type="ARBA" id="ARBA00022763"/>
    </source>
</evidence>
<comment type="subunit">
    <text evidence="6">Monomer.</text>
</comment>
<feature type="site" description="Substrate discrimination" evidence="6">
    <location>
        <position position="21"/>
    </location>
</feature>
<dbReference type="OrthoDB" id="9808813at2"/>
<keyword evidence="9" id="KW-1185">Reference proteome</keyword>
<accession>A0A4Q2KBT9</accession>
<feature type="binding site" evidence="6">
    <location>
        <position position="16"/>
    </location>
    <ligand>
        <name>Mg(2+)</name>
        <dbReference type="ChEBI" id="CHEBI:18420"/>
    </ligand>
</feature>
<comment type="similarity">
    <text evidence="1 6">Belongs to the DNA polymerase type-Y family.</text>
</comment>
<dbReference type="GO" id="GO:0003684">
    <property type="term" value="F:damaged DNA binding"/>
    <property type="evidence" value="ECO:0007669"/>
    <property type="project" value="InterPro"/>
</dbReference>
<keyword evidence="6" id="KW-0235">DNA replication</keyword>
<dbReference type="GO" id="GO:0006261">
    <property type="term" value="P:DNA-templated DNA replication"/>
    <property type="evidence" value="ECO:0007669"/>
    <property type="project" value="UniProtKB-UniRule"/>
</dbReference>
<dbReference type="InterPro" id="IPR001126">
    <property type="entry name" value="UmuC"/>
</dbReference>
<comment type="function">
    <text evidence="6">Poorly processive, error-prone DNA polymerase involved in untargeted mutagenesis. Copies undamaged DNA at stalled replication forks, which arise in vivo from mismatched or misaligned primer ends. These misaligned primers can be extended by PolIV. Exhibits no 3'-5' exonuclease (proofreading) activity. May be involved in translesional synthesis, in conjunction with the beta clamp from PolIII.</text>
</comment>
<keyword evidence="6" id="KW-0808">Transferase</keyword>
<dbReference type="CDD" id="cd03586">
    <property type="entry name" value="PolY_Pol_IV_kappa"/>
    <property type="match status" value="1"/>
</dbReference>
<proteinExistence type="inferred from homology"/>
<sequence>MVRGKGTLVRTILHSDLNNFYASVEILRHPELKETPVVVCGSKEDRHGIVLAKNGIAKKSGIRTGDVYWQAKQKCPNVVEIPADFTAYLRVSKEVRKIYERYTDRVEAFGIDECWLDVSESANLFGGGKKIAEEIRAAVKKEIGITVSVGVSWNKIFAKLGSDMKKPDAVTEITEENYRDLVWRMPVEELLYVGRATKNKLNRRGVYTIGQLANTGEALLSDWLGKWGRYLYVFANGLDCSPVVKREEEQNIKSIGNSLTNYRDLKNDEDVRMLILLLSDSVAARLRESTFSKARTVHLIVTDSSLVHYSKQGKMSLPSRSATDIADCAYELFRAVFPWNYPVRAVSVSVSDFIGPIEQMNLFTDILSEQKAERLENTIDRLRKRYGNNVIQRAAILKDERLKKTDIKGEHVIHPENFFGKT</sequence>
<dbReference type="PANTHER" id="PTHR11076">
    <property type="entry name" value="DNA REPAIR POLYMERASE UMUC / TRANSFERASE FAMILY MEMBER"/>
    <property type="match status" value="1"/>
</dbReference>
<evidence type="ECO:0000259" key="7">
    <source>
        <dbReference type="PROSITE" id="PS50173"/>
    </source>
</evidence>
<evidence type="ECO:0000256" key="6">
    <source>
        <dbReference type="HAMAP-Rule" id="MF_01113"/>
    </source>
</evidence>
<reference evidence="8 9" key="1">
    <citation type="journal article" date="2019" name="Gut">
        <title>Antibiotics-induced monodominance of a novel gut bacterial order.</title>
        <authorList>
            <person name="Hildebrand F."/>
            <person name="Moitinho-Silva L."/>
            <person name="Blasche S."/>
            <person name="Jahn M.T."/>
            <person name="Gossmann T.I."/>
            <person name="Heuerta-Cepas J."/>
            <person name="Hercog R."/>
            <person name="Luetge M."/>
            <person name="Bahram M."/>
            <person name="Pryszlak A."/>
            <person name="Alves R.J."/>
            <person name="Waszak S.M."/>
            <person name="Zhu A."/>
            <person name="Ye L."/>
            <person name="Costea P.I."/>
            <person name="Aalvink S."/>
            <person name="Belzer C."/>
            <person name="Forslund S.K."/>
            <person name="Sunagawa S."/>
            <person name="Hentschel U."/>
            <person name="Merten C."/>
            <person name="Patil K.R."/>
            <person name="Benes V."/>
            <person name="Bork P."/>
        </authorList>
    </citation>
    <scope>NUCLEOTIDE SEQUENCE [LARGE SCALE GENOMIC DNA]</scope>
    <source>
        <strain evidence="8 9">HDS1380</strain>
    </source>
</reference>
<dbReference type="SUPFAM" id="SSF100879">
    <property type="entry name" value="Lesion bypass DNA polymerase (Y-family), little finger domain"/>
    <property type="match status" value="1"/>
</dbReference>
<dbReference type="GO" id="GO:0005829">
    <property type="term" value="C:cytosol"/>
    <property type="evidence" value="ECO:0007669"/>
    <property type="project" value="TreeGrafter"/>
</dbReference>
<dbReference type="GO" id="GO:0009432">
    <property type="term" value="P:SOS response"/>
    <property type="evidence" value="ECO:0007669"/>
    <property type="project" value="TreeGrafter"/>
</dbReference>
<gene>
    <name evidence="6" type="primary">dinB</name>
    <name evidence="8" type="ORF">ESZ91_06495</name>
</gene>
<dbReference type="InterPro" id="IPR043128">
    <property type="entry name" value="Rev_trsase/Diguanyl_cyclase"/>
</dbReference>
<dbReference type="Pfam" id="PF11799">
    <property type="entry name" value="IMS_C"/>
    <property type="match status" value="1"/>
</dbReference>
<keyword evidence="6" id="KW-0234">DNA repair</keyword>
<evidence type="ECO:0000256" key="1">
    <source>
        <dbReference type="ARBA" id="ARBA00010945"/>
    </source>
</evidence>
<dbReference type="Gene3D" id="3.30.70.270">
    <property type="match status" value="1"/>
</dbReference>
<evidence type="ECO:0000313" key="8">
    <source>
        <dbReference type="EMBL" id="RXZ62035.1"/>
    </source>
</evidence>
<comment type="catalytic activity">
    <reaction evidence="6">
        <text>DNA(n) + a 2'-deoxyribonucleoside 5'-triphosphate = DNA(n+1) + diphosphate</text>
        <dbReference type="Rhea" id="RHEA:22508"/>
        <dbReference type="Rhea" id="RHEA-COMP:17339"/>
        <dbReference type="Rhea" id="RHEA-COMP:17340"/>
        <dbReference type="ChEBI" id="CHEBI:33019"/>
        <dbReference type="ChEBI" id="CHEBI:61560"/>
        <dbReference type="ChEBI" id="CHEBI:173112"/>
        <dbReference type="EC" id="2.7.7.7"/>
    </reaction>
</comment>
<keyword evidence="2 6" id="KW-0515">Mutator protein</keyword>
<keyword evidence="5 6" id="KW-0239">DNA-directed DNA polymerase</keyword>
<dbReference type="PANTHER" id="PTHR11076:SF35">
    <property type="entry name" value="DNA REPAIR PROTEIN HOMOLOG YOBH"/>
    <property type="match status" value="1"/>
</dbReference>
<keyword evidence="3 6" id="KW-0548">Nucleotidyltransferase</keyword>
<keyword evidence="6" id="KW-0460">Magnesium</keyword>
<dbReference type="InterPro" id="IPR043502">
    <property type="entry name" value="DNA/RNA_pol_sf"/>
</dbReference>
<keyword evidence="6" id="KW-0479">Metal-binding</keyword>
<dbReference type="AlphaFoldDB" id="A0A4Q2KBT9"/>
<dbReference type="GO" id="GO:0006281">
    <property type="term" value="P:DNA repair"/>
    <property type="evidence" value="ECO:0007669"/>
    <property type="project" value="UniProtKB-UniRule"/>
</dbReference>
<dbReference type="InterPro" id="IPR022880">
    <property type="entry name" value="DNApol_IV"/>
</dbReference>
<organism evidence="8 9">
    <name type="scientific">Candidatus Borkfalkia ceftriaxoniphila</name>
    <dbReference type="NCBI Taxonomy" id="2508949"/>
    <lineage>
        <taxon>Bacteria</taxon>
        <taxon>Bacillati</taxon>
        <taxon>Bacillota</taxon>
        <taxon>Clostridia</taxon>
        <taxon>Christensenellales</taxon>
        <taxon>Christensenellaceae</taxon>
        <taxon>Candidatus Borkfalkia</taxon>
    </lineage>
</organism>
<evidence type="ECO:0000256" key="2">
    <source>
        <dbReference type="ARBA" id="ARBA00022457"/>
    </source>
</evidence>
<dbReference type="InterPro" id="IPR017961">
    <property type="entry name" value="DNA_pol_Y-fam_little_finger"/>
</dbReference>
<dbReference type="Proteomes" id="UP000291269">
    <property type="component" value="Unassembled WGS sequence"/>
</dbReference>
<evidence type="ECO:0000256" key="3">
    <source>
        <dbReference type="ARBA" id="ARBA00022695"/>
    </source>
</evidence>
<keyword evidence="6" id="KW-0238">DNA-binding</keyword>
<evidence type="ECO:0000256" key="5">
    <source>
        <dbReference type="ARBA" id="ARBA00022932"/>
    </source>
</evidence>